<comment type="similarity">
    <text evidence="1">Belongs to the Lgt family.</text>
</comment>
<evidence type="ECO:0000256" key="4">
    <source>
        <dbReference type="ARBA" id="ARBA00022692"/>
    </source>
</evidence>
<comment type="caution">
    <text evidence="8">The sequence shown here is derived from an EMBL/GenBank/DDBJ whole genome shotgun (WGS) entry which is preliminary data.</text>
</comment>
<organism evidence="8 9">
    <name type="scientific">candidate division CPR1 bacterium GW2011_GWC1_49_13</name>
    <dbReference type="NCBI Taxonomy" id="1618342"/>
    <lineage>
        <taxon>Bacteria</taxon>
        <taxon>candidate division CPR1</taxon>
    </lineage>
</organism>
<proteinExistence type="inferred from homology"/>
<evidence type="ECO:0000256" key="3">
    <source>
        <dbReference type="ARBA" id="ARBA00022679"/>
    </source>
</evidence>
<reference evidence="8 9" key="1">
    <citation type="journal article" date="2015" name="Nature">
        <title>rRNA introns, odd ribosomes, and small enigmatic genomes across a large radiation of phyla.</title>
        <authorList>
            <person name="Brown C.T."/>
            <person name="Hug L.A."/>
            <person name="Thomas B.C."/>
            <person name="Sharon I."/>
            <person name="Castelle C.J."/>
            <person name="Singh A."/>
            <person name="Wilkins M.J."/>
            <person name="Williams K.H."/>
            <person name="Banfield J.F."/>
        </authorList>
    </citation>
    <scope>NUCLEOTIDE SEQUENCE [LARGE SCALE GENOMIC DNA]</scope>
</reference>
<dbReference type="GO" id="GO:0042158">
    <property type="term" value="P:lipoprotein biosynthetic process"/>
    <property type="evidence" value="ECO:0007669"/>
    <property type="project" value="InterPro"/>
</dbReference>
<evidence type="ECO:0000256" key="5">
    <source>
        <dbReference type="ARBA" id="ARBA00022989"/>
    </source>
</evidence>
<keyword evidence="4 7" id="KW-0812">Transmembrane</keyword>
<feature type="transmembrane region" description="Helical" evidence="7">
    <location>
        <begin position="201"/>
        <end position="218"/>
    </location>
</feature>
<keyword evidence="6 7" id="KW-0472">Membrane</keyword>
<feature type="transmembrane region" description="Helical" evidence="7">
    <location>
        <begin position="77"/>
        <end position="99"/>
    </location>
</feature>
<evidence type="ECO:0000313" key="9">
    <source>
        <dbReference type="Proteomes" id="UP000034119"/>
    </source>
</evidence>
<feature type="transmembrane region" description="Helical" evidence="7">
    <location>
        <begin position="12"/>
        <end position="32"/>
    </location>
</feature>
<feature type="transmembrane region" description="Helical" evidence="7">
    <location>
        <begin position="135"/>
        <end position="157"/>
    </location>
</feature>
<keyword evidence="5 7" id="KW-1133">Transmembrane helix</keyword>
<name>A0A0G1XTJ7_9BACT</name>
<keyword evidence="3 8" id="KW-0808">Transferase</keyword>
<dbReference type="Proteomes" id="UP000034119">
    <property type="component" value="Unassembled WGS sequence"/>
</dbReference>
<gene>
    <name evidence="8" type="ORF">UY40_C0006G0011</name>
</gene>
<dbReference type="EMBL" id="LCPW01000006">
    <property type="protein sequence ID" value="KKW05917.1"/>
    <property type="molecule type" value="Genomic_DNA"/>
</dbReference>
<protein>
    <submittedName>
        <fullName evidence="8">Prolipoprotein diacylglyceryl transferase</fullName>
    </submittedName>
</protein>
<dbReference type="PANTHER" id="PTHR30589:SF0">
    <property type="entry name" value="PHOSPHATIDYLGLYCEROL--PROLIPOPROTEIN DIACYLGLYCERYL TRANSFERASE"/>
    <property type="match status" value="1"/>
</dbReference>
<evidence type="ECO:0000256" key="6">
    <source>
        <dbReference type="ARBA" id="ARBA00023136"/>
    </source>
</evidence>
<sequence length="227" mass="25115">MNDIIFQLGPFTIYTLGLSLAVSYLAGIFYFWRRGRQEGFPSDSLLDLTFLASLFGLLGGRVLFLALFREGWGLGDLFLFGEGVFWAGIILGGGLTLLIFSRLKGWSPLRVAALASLALSLGQALGFLGAEAAKYLPFAFYPAFGYFFLWLTLRFLINRKVEPGYAVSLYLIASGGLIYLAEWLRPLKAVLENGWNLNYSTAGISALLGLVLLVFLVARKTLFRVKR</sequence>
<evidence type="ECO:0000256" key="7">
    <source>
        <dbReference type="SAM" id="Phobius"/>
    </source>
</evidence>
<evidence type="ECO:0000256" key="2">
    <source>
        <dbReference type="ARBA" id="ARBA00022475"/>
    </source>
</evidence>
<feature type="transmembrane region" description="Helical" evidence="7">
    <location>
        <begin position="44"/>
        <end position="65"/>
    </location>
</feature>
<feature type="transmembrane region" description="Helical" evidence="7">
    <location>
        <begin position="111"/>
        <end position="129"/>
    </location>
</feature>
<keyword evidence="2" id="KW-1003">Cell membrane</keyword>
<dbReference type="STRING" id="1618342.UY40_C0006G0011"/>
<evidence type="ECO:0000313" key="8">
    <source>
        <dbReference type="EMBL" id="KKW05917.1"/>
    </source>
</evidence>
<evidence type="ECO:0000256" key="1">
    <source>
        <dbReference type="ARBA" id="ARBA00007150"/>
    </source>
</evidence>
<dbReference type="GO" id="GO:0005886">
    <property type="term" value="C:plasma membrane"/>
    <property type="evidence" value="ECO:0007669"/>
    <property type="project" value="InterPro"/>
</dbReference>
<dbReference type="InterPro" id="IPR001640">
    <property type="entry name" value="Lgt"/>
</dbReference>
<dbReference type="AlphaFoldDB" id="A0A0G1XTJ7"/>
<keyword evidence="8" id="KW-0449">Lipoprotein</keyword>
<dbReference type="GO" id="GO:0008961">
    <property type="term" value="F:phosphatidylglycerol-prolipoprotein diacylglyceryl transferase activity"/>
    <property type="evidence" value="ECO:0007669"/>
    <property type="project" value="InterPro"/>
</dbReference>
<dbReference type="PANTHER" id="PTHR30589">
    <property type="entry name" value="PROLIPOPROTEIN DIACYLGLYCERYL TRANSFERASE"/>
    <property type="match status" value="1"/>
</dbReference>
<accession>A0A0G1XTJ7</accession>
<feature type="transmembrane region" description="Helical" evidence="7">
    <location>
        <begin position="164"/>
        <end position="181"/>
    </location>
</feature>
<dbReference type="Pfam" id="PF01790">
    <property type="entry name" value="LGT"/>
    <property type="match status" value="1"/>
</dbReference>